<dbReference type="GO" id="GO:0030170">
    <property type="term" value="F:pyridoxal phosphate binding"/>
    <property type="evidence" value="ECO:0007669"/>
    <property type="project" value="InterPro"/>
</dbReference>
<dbReference type="RefSeq" id="WP_091406704.1">
    <property type="nucleotide sequence ID" value="NZ_FMCR01000007.1"/>
</dbReference>
<feature type="domain" description="MOSC" evidence="1">
    <location>
        <begin position="112"/>
        <end position="276"/>
    </location>
</feature>
<dbReference type="InterPro" id="IPR011037">
    <property type="entry name" value="Pyrv_Knase-like_insert_dom_sf"/>
</dbReference>
<dbReference type="SUPFAM" id="SSF50800">
    <property type="entry name" value="PK beta-barrel domain-like"/>
    <property type="match status" value="1"/>
</dbReference>
<dbReference type="STRING" id="285676.GA0070561_5784"/>
<sequence>MISGRVVQLRRYPVKSLLGERTSAADIGATGVAGDRVLALLDQTSGRVASAKQPHRWRGLLTLRATGGVTDPVRITLPDGRHLSSEDPDIDTALSAAVGRPVTLVDAAPPGATLLRSHPEAVLAAGLTDEVPADESRLGSVLPGTFFDFAPIHLVTTATLDRIAGHLPPGAGTVERYRPNLVLDVGTDAFAENGWVGRELRVGPDLVLAVLAPTPRCAVPTLAHGPLPRETEALRVPARLNRVEPLPGMGPQPCVGAYATVLRSGRVADGDHVTVGPSVFARRR</sequence>
<proteinExistence type="predicted"/>
<accession>A0A1C4ZTM2</accession>
<dbReference type="PROSITE" id="PS51340">
    <property type="entry name" value="MOSC"/>
    <property type="match status" value="1"/>
</dbReference>
<gene>
    <name evidence="2" type="ORF">GA0070561_5784</name>
</gene>
<reference evidence="2 3" key="1">
    <citation type="submission" date="2016-06" db="EMBL/GenBank/DDBJ databases">
        <authorList>
            <person name="Kjaerup R.B."/>
            <person name="Dalgaard T.S."/>
            <person name="Juul-Madsen H.R."/>
        </authorList>
    </citation>
    <scope>NUCLEOTIDE SEQUENCE [LARGE SCALE GENOMIC DNA]</scope>
    <source>
        <strain evidence="2 3">DSM 44871</strain>
    </source>
</reference>
<evidence type="ECO:0000313" key="3">
    <source>
        <dbReference type="Proteomes" id="UP000198864"/>
    </source>
</evidence>
<dbReference type="Pfam" id="PF03476">
    <property type="entry name" value="MOSC_N"/>
    <property type="match status" value="1"/>
</dbReference>
<dbReference type="InterPro" id="IPR005303">
    <property type="entry name" value="MOCOS_middle"/>
</dbReference>
<dbReference type="InterPro" id="IPR005302">
    <property type="entry name" value="MoCF_Sase_C"/>
</dbReference>
<dbReference type="GO" id="GO:0003824">
    <property type="term" value="F:catalytic activity"/>
    <property type="evidence" value="ECO:0007669"/>
    <property type="project" value="InterPro"/>
</dbReference>
<dbReference type="AlphaFoldDB" id="A0A1C4ZTM2"/>
<dbReference type="Pfam" id="PF03473">
    <property type="entry name" value="MOSC"/>
    <property type="match status" value="1"/>
</dbReference>
<dbReference type="Proteomes" id="UP000198864">
    <property type="component" value="Unassembled WGS sequence"/>
</dbReference>
<organism evidence="2 3">
    <name type="scientific">Micromonospora saelicesensis</name>
    <dbReference type="NCBI Taxonomy" id="285676"/>
    <lineage>
        <taxon>Bacteria</taxon>
        <taxon>Bacillati</taxon>
        <taxon>Actinomycetota</taxon>
        <taxon>Actinomycetes</taxon>
        <taxon>Micromonosporales</taxon>
        <taxon>Micromonosporaceae</taxon>
        <taxon>Micromonospora</taxon>
    </lineage>
</organism>
<dbReference type="EMBL" id="FMCR01000007">
    <property type="protein sequence ID" value="SCF36332.1"/>
    <property type="molecule type" value="Genomic_DNA"/>
</dbReference>
<evidence type="ECO:0000313" key="2">
    <source>
        <dbReference type="EMBL" id="SCF36332.1"/>
    </source>
</evidence>
<dbReference type="GO" id="GO:0030151">
    <property type="term" value="F:molybdenum ion binding"/>
    <property type="evidence" value="ECO:0007669"/>
    <property type="project" value="InterPro"/>
</dbReference>
<name>A0A1C4ZTM2_9ACTN</name>
<protein>
    <recommendedName>
        <fullName evidence="1">MOSC domain-containing protein</fullName>
    </recommendedName>
</protein>
<evidence type="ECO:0000259" key="1">
    <source>
        <dbReference type="PROSITE" id="PS51340"/>
    </source>
</evidence>